<dbReference type="Pfam" id="PF12850">
    <property type="entry name" value="Metallophos_2"/>
    <property type="match status" value="1"/>
</dbReference>
<organism evidence="3">
    <name type="scientific">Desulfobacca acetoxidans</name>
    <dbReference type="NCBI Taxonomy" id="60893"/>
    <lineage>
        <taxon>Bacteria</taxon>
        <taxon>Pseudomonadati</taxon>
        <taxon>Thermodesulfobacteriota</taxon>
        <taxon>Desulfobaccia</taxon>
        <taxon>Desulfobaccales</taxon>
        <taxon>Desulfobaccaceae</taxon>
        <taxon>Desulfobacca</taxon>
    </lineage>
</organism>
<dbReference type="InterPro" id="IPR024654">
    <property type="entry name" value="Calcineurin-like_PHP_lpxH"/>
</dbReference>
<dbReference type="Gene3D" id="3.60.21.10">
    <property type="match status" value="1"/>
</dbReference>
<feature type="domain" description="Calcineurin-like phosphoesterase" evidence="2">
    <location>
        <begin position="127"/>
        <end position="174"/>
    </location>
</feature>
<dbReference type="PANTHER" id="PTHR30508:SF1">
    <property type="entry name" value="UPF0051 PROTEIN ABCI8, CHLOROPLASTIC-RELATED"/>
    <property type="match status" value="1"/>
</dbReference>
<name>A0A7V4GAC3_9BACT</name>
<dbReference type="InterPro" id="IPR055346">
    <property type="entry name" value="Fe-S_cluster_assembly_SufBD"/>
</dbReference>
<proteinExistence type="inferred from homology"/>
<evidence type="ECO:0000313" key="3">
    <source>
        <dbReference type="EMBL" id="HGS06325.1"/>
    </source>
</evidence>
<dbReference type="SUPFAM" id="SSF56300">
    <property type="entry name" value="Metallo-dependent phosphatases"/>
    <property type="match status" value="1"/>
</dbReference>
<evidence type="ECO:0000256" key="1">
    <source>
        <dbReference type="ARBA" id="ARBA00008950"/>
    </source>
</evidence>
<accession>A0A7V4GAC3</accession>
<protein>
    <recommendedName>
        <fullName evidence="2">Calcineurin-like phosphoesterase domain-containing protein</fullName>
    </recommendedName>
</protein>
<dbReference type="PANTHER" id="PTHR30508">
    <property type="entry name" value="FES CLUSTER ASSEMBLY PROTEIN SUF"/>
    <property type="match status" value="1"/>
</dbReference>
<dbReference type="AlphaFoldDB" id="A0A7V4GAC3"/>
<gene>
    <name evidence="3" type="ORF">ENT08_11435</name>
</gene>
<comment type="similarity">
    <text evidence="1">Belongs to the metallophosphoesterase superfamily. YfcE family.</text>
</comment>
<comment type="caution">
    <text evidence="3">The sequence shown here is derived from an EMBL/GenBank/DDBJ whole genome shotgun (WGS) entry which is preliminary data.</text>
</comment>
<dbReference type="GO" id="GO:0016226">
    <property type="term" value="P:iron-sulfur cluster assembly"/>
    <property type="evidence" value="ECO:0007669"/>
    <property type="project" value="InterPro"/>
</dbReference>
<sequence length="218" mass="24800">MNPAATDPARAIDIDRSVGDFHYPEDYKLDAGYGLSERTVHFIADAKGEPDWIREFRLRALGVFESKPMPTHWASDDLNTIDFSKIRYYLSKGDLPRRSWDEVPEDVKRTFERLGIPEQERKFLAGVEAQVIVTGHTHIPQMRRVEERWLINPGSVGFPKDGDPRAAYALLELGQGLHCTIRRVAYPWKKTAAGIIAAGLPAQAAEDLRYGRRLRRSE</sequence>
<reference evidence="3" key="1">
    <citation type="journal article" date="2020" name="mSystems">
        <title>Genome- and Community-Level Interaction Insights into Carbon Utilization and Element Cycling Functions of Hydrothermarchaeota in Hydrothermal Sediment.</title>
        <authorList>
            <person name="Zhou Z."/>
            <person name="Liu Y."/>
            <person name="Xu W."/>
            <person name="Pan J."/>
            <person name="Luo Z.H."/>
            <person name="Li M."/>
        </authorList>
    </citation>
    <scope>NUCLEOTIDE SEQUENCE [LARGE SCALE GENOMIC DNA]</scope>
    <source>
        <strain evidence="3">SpSt-548</strain>
    </source>
</reference>
<dbReference type="EMBL" id="DSXI01000685">
    <property type="protein sequence ID" value="HGS06325.1"/>
    <property type="molecule type" value="Genomic_DNA"/>
</dbReference>
<evidence type="ECO:0000259" key="2">
    <source>
        <dbReference type="Pfam" id="PF12850"/>
    </source>
</evidence>
<dbReference type="InterPro" id="IPR029052">
    <property type="entry name" value="Metallo-depent_PP-like"/>
</dbReference>